<evidence type="ECO:0000259" key="1">
    <source>
        <dbReference type="SMART" id="SM00587"/>
    </source>
</evidence>
<dbReference type="SMART" id="SM00587">
    <property type="entry name" value="CHK"/>
    <property type="match status" value="1"/>
</dbReference>
<dbReference type="InterPro" id="IPR052961">
    <property type="entry name" value="Oxido-Kinase-like_Enzymes"/>
</dbReference>
<evidence type="ECO:0000313" key="3">
    <source>
        <dbReference type="WBParaSite" id="PgR024_g025_t02"/>
    </source>
</evidence>
<dbReference type="Pfam" id="PF07914">
    <property type="entry name" value="DUF1679"/>
    <property type="match status" value="1"/>
</dbReference>
<name>A0A915B204_PARUN</name>
<accession>A0A915B204</accession>
<dbReference type="SUPFAM" id="SSF56112">
    <property type="entry name" value="Protein kinase-like (PK-like)"/>
    <property type="match status" value="1"/>
</dbReference>
<dbReference type="InterPro" id="IPR012877">
    <property type="entry name" value="Dhs-27"/>
</dbReference>
<evidence type="ECO:0000313" key="2">
    <source>
        <dbReference type="Proteomes" id="UP000887569"/>
    </source>
</evidence>
<organism evidence="2 3">
    <name type="scientific">Parascaris univalens</name>
    <name type="common">Nematode worm</name>
    <dbReference type="NCBI Taxonomy" id="6257"/>
    <lineage>
        <taxon>Eukaryota</taxon>
        <taxon>Metazoa</taxon>
        <taxon>Ecdysozoa</taxon>
        <taxon>Nematoda</taxon>
        <taxon>Chromadorea</taxon>
        <taxon>Rhabditida</taxon>
        <taxon>Spirurina</taxon>
        <taxon>Ascaridomorpha</taxon>
        <taxon>Ascaridoidea</taxon>
        <taxon>Ascarididae</taxon>
        <taxon>Parascaris</taxon>
    </lineage>
</organism>
<dbReference type="PANTHER" id="PTHR23020:SF21">
    <property type="entry name" value="CHK KINASE-LIKE DOMAIN-CONTAINING PROTEIN"/>
    <property type="match status" value="1"/>
</dbReference>
<dbReference type="InterPro" id="IPR011009">
    <property type="entry name" value="Kinase-like_dom_sf"/>
</dbReference>
<keyword evidence="2" id="KW-1185">Reference proteome</keyword>
<dbReference type="Proteomes" id="UP000887569">
    <property type="component" value="Unplaced"/>
</dbReference>
<reference evidence="3" key="1">
    <citation type="submission" date="2022-11" db="UniProtKB">
        <authorList>
            <consortium name="WormBaseParasite"/>
        </authorList>
    </citation>
    <scope>IDENTIFICATION</scope>
</reference>
<dbReference type="PANTHER" id="PTHR23020">
    <property type="entry name" value="UNCHARACTERIZED NUCLEAR HORMONE RECEPTOR-RELATED"/>
    <property type="match status" value="1"/>
</dbReference>
<dbReference type="WBParaSite" id="PgR024_g025_t02">
    <property type="protein sequence ID" value="PgR024_g025_t02"/>
    <property type="gene ID" value="PgR024_g025"/>
</dbReference>
<sequence length="371" mass="42082">SHVGVTMNVGDLIAPYVGLQNGEKALVDAIHRSSNGVTTFRLSIPNSQNEYTVHLVREVGETSELLQATAAVAGFYNEKYFHEMVKYEKMEMSTGQYKDALKIEDEGKQYPVFITERQGGDITPRHSLTLDQLSQVARELSKLHAFCFLETDVEAKQTLNENHVIISAFHAEKFAIALADNLKALTTEHAKFFSNAAKLPEAVNVLYKSAEDLMYISTLPEEMRQPSVLCHGELSADKIIFGENGKLVEIRHWDNVHYGSVAEDLSFLIITSASTDVRRNHYLSVFRQYYYRLVDLTSTKFKLAALKESFKKMHKYAVLASMDLLLMTLRSQQSDEEKMEHAQRWESALEDAVSIENNEYLSDNEDAFFAK</sequence>
<dbReference type="Gene3D" id="3.90.1200.10">
    <property type="match status" value="1"/>
</dbReference>
<dbReference type="InterPro" id="IPR015897">
    <property type="entry name" value="CHK_kinase-like"/>
</dbReference>
<dbReference type="AlphaFoldDB" id="A0A915B204"/>
<protein>
    <submittedName>
        <fullName evidence="3">CHK kinase-like domain-containing protein</fullName>
    </submittedName>
</protein>
<proteinExistence type="predicted"/>
<feature type="domain" description="CHK kinase-like" evidence="1">
    <location>
        <begin position="113"/>
        <end position="299"/>
    </location>
</feature>